<dbReference type="Proteomes" id="UP000436801">
    <property type="component" value="Unassembled WGS sequence"/>
</dbReference>
<dbReference type="EMBL" id="WSUT01000007">
    <property type="protein sequence ID" value="MWC45619.1"/>
    <property type="molecule type" value="Genomic_DNA"/>
</dbReference>
<gene>
    <name evidence="1" type="ORF">GQR91_18545</name>
    <name evidence="2" type="ORF">SAMN05216557_107107</name>
</gene>
<keyword evidence="3" id="KW-1185">Reference proteome</keyword>
<dbReference type="EMBL" id="FNBI01000007">
    <property type="protein sequence ID" value="SDF90467.1"/>
    <property type="molecule type" value="Genomic_DNA"/>
</dbReference>
<evidence type="ECO:0000313" key="2">
    <source>
        <dbReference type="EMBL" id="SDF90467.1"/>
    </source>
</evidence>
<sequence>MDERLIVELTEQIRETQIETLVVMDALALLIARLTTVGVIDQEFLGDMVVCAEGIDEGRCRRLDEQAPAALANELTSIRTAVAERRATFMAMVEQFTANYVDGRQP</sequence>
<evidence type="ECO:0000313" key="4">
    <source>
        <dbReference type="Proteomes" id="UP000436801"/>
    </source>
</evidence>
<evidence type="ECO:0000313" key="1">
    <source>
        <dbReference type="EMBL" id="MWC45619.1"/>
    </source>
</evidence>
<reference evidence="1 4" key="2">
    <citation type="submission" date="2019-12" db="EMBL/GenBank/DDBJ databases">
        <authorList>
            <person name="Zheng J."/>
        </authorList>
    </citation>
    <scope>NUCLEOTIDE SEQUENCE [LARGE SCALE GENOMIC DNA]</scope>
    <source>
        <strain evidence="1 4">DSM 27347</strain>
    </source>
</reference>
<reference evidence="2 3" key="1">
    <citation type="submission" date="2016-10" db="EMBL/GenBank/DDBJ databases">
        <authorList>
            <person name="Varghese N."/>
            <person name="Submissions S."/>
        </authorList>
    </citation>
    <scope>NUCLEOTIDE SEQUENCE [LARGE SCALE GENOMIC DNA]</scope>
    <source>
        <strain evidence="2 3">S7-754</strain>
    </source>
</reference>
<name>A0A1G7PVX5_9SPHN</name>
<dbReference type="Proteomes" id="UP000323502">
    <property type="component" value="Unassembled WGS sequence"/>
</dbReference>
<accession>A0A1G7PVX5</accession>
<protein>
    <submittedName>
        <fullName evidence="2">Uncharacterized protein</fullName>
    </submittedName>
</protein>
<dbReference type="AlphaFoldDB" id="A0A1G7PVX5"/>
<organism evidence="2 3">
    <name type="scientific">Sphingomonas carotinifaciens</name>
    <dbReference type="NCBI Taxonomy" id="1166323"/>
    <lineage>
        <taxon>Bacteria</taxon>
        <taxon>Pseudomonadati</taxon>
        <taxon>Pseudomonadota</taxon>
        <taxon>Alphaproteobacteria</taxon>
        <taxon>Sphingomonadales</taxon>
        <taxon>Sphingomonadaceae</taxon>
        <taxon>Sphingomonas</taxon>
    </lineage>
</organism>
<dbReference type="RefSeq" id="WP_149683104.1">
    <property type="nucleotide sequence ID" value="NZ_FNBI01000007.1"/>
</dbReference>
<evidence type="ECO:0000313" key="3">
    <source>
        <dbReference type="Proteomes" id="UP000323502"/>
    </source>
</evidence>
<proteinExistence type="predicted"/>